<dbReference type="PROSITE" id="PS00134">
    <property type="entry name" value="TRYPSIN_HIS"/>
    <property type="match status" value="1"/>
</dbReference>
<reference evidence="5 6" key="1">
    <citation type="submission" date="2024-10" db="EMBL/GenBank/DDBJ databases">
        <authorList>
            <person name="Kim D."/>
        </authorList>
    </citation>
    <scope>NUCLEOTIDE SEQUENCE [LARGE SCALE GENOMIC DNA]</scope>
    <source>
        <strain evidence="5">BH-2024</strain>
    </source>
</reference>
<dbReference type="SUPFAM" id="SSF50494">
    <property type="entry name" value="Trypsin-like serine proteases"/>
    <property type="match status" value="1"/>
</dbReference>
<proteinExistence type="inferred from homology"/>
<feature type="domain" description="Peptidase S1" evidence="4">
    <location>
        <begin position="18"/>
        <end position="255"/>
    </location>
</feature>
<evidence type="ECO:0000256" key="1">
    <source>
        <dbReference type="ARBA" id="ARBA00023157"/>
    </source>
</evidence>
<evidence type="ECO:0000313" key="5">
    <source>
        <dbReference type="EMBL" id="KAL3121689.1"/>
    </source>
</evidence>
<dbReference type="Pfam" id="PF00089">
    <property type="entry name" value="Trypsin"/>
    <property type="match status" value="1"/>
</dbReference>
<dbReference type="Gene3D" id="2.40.10.10">
    <property type="entry name" value="Trypsin-like serine proteases"/>
    <property type="match status" value="3"/>
</dbReference>
<dbReference type="InterPro" id="IPR018114">
    <property type="entry name" value="TRYPSIN_HIS"/>
</dbReference>
<dbReference type="CDD" id="cd00190">
    <property type="entry name" value="Tryp_SPc"/>
    <property type="match status" value="1"/>
</dbReference>
<protein>
    <recommendedName>
        <fullName evidence="4">Peptidase S1 domain-containing protein</fullName>
    </recommendedName>
</protein>
<dbReference type="InterPro" id="IPR001314">
    <property type="entry name" value="Peptidase_S1A"/>
</dbReference>
<dbReference type="GO" id="GO:0006508">
    <property type="term" value="P:proteolysis"/>
    <property type="evidence" value="ECO:0007669"/>
    <property type="project" value="UniProtKB-KW"/>
</dbReference>
<evidence type="ECO:0000256" key="3">
    <source>
        <dbReference type="RuleBase" id="RU363034"/>
    </source>
</evidence>
<keyword evidence="3" id="KW-0720">Serine protease</keyword>
<organism evidence="5 6">
    <name type="scientific">Heterodera trifolii</name>
    <dbReference type="NCBI Taxonomy" id="157864"/>
    <lineage>
        <taxon>Eukaryota</taxon>
        <taxon>Metazoa</taxon>
        <taxon>Ecdysozoa</taxon>
        <taxon>Nematoda</taxon>
        <taxon>Chromadorea</taxon>
        <taxon>Rhabditida</taxon>
        <taxon>Tylenchina</taxon>
        <taxon>Tylenchomorpha</taxon>
        <taxon>Tylenchoidea</taxon>
        <taxon>Heteroderidae</taxon>
        <taxon>Heteroderinae</taxon>
        <taxon>Heterodera</taxon>
    </lineage>
</organism>
<dbReference type="InterPro" id="IPR033116">
    <property type="entry name" value="TRYPSIN_SER"/>
</dbReference>
<keyword evidence="3" id="KW-0645">Protease</keyword>
<dbReference type="PRINTS" id="PR00722">
    <property type="entry name" value="CHYMOTRYPSIN"/>
</dbReference>
<dbReference type="AlphaFoldDB" id="A0ABD2M5I7"/>
<comment type="similarity">
    <text evidence="2">Belongs to the peptidase S1 family. CLIP subfamily.</text>
</comment>
<dbReference type="PROSITE" id="PS50240">
    <property type="entry name" value="TRYPSIN_DOM"/>
    <property type="match status" value="1"/>
</dbReference>
<dbReference type="Proteomes" id="UP001620626">
    <property type="component" value="Unassembled WGS sequence"/>
</dbReference>
<dbReference type="InterPro" id="IPR009003">
    <property type="entry name" value="Peptidase_S1_PA"/>
</dbReference>
<evidence type="ECO:0000313" key="6">
    <source>
        <dbReference type="Proteomes" id="UP001620626"/>
    </source>
</evidence>
<keyword evidence="3" id="KW-0378">Hydrolase</keyword>
<accession>A0ABD2M5I7</accession>
<keyword evidence="1" id="KW-1015">Disulfide bond</keyword>
<sequence>MERINLIALLVKRKNAMISHGNPVKSNNKWPWLVALFAREAGICGGDSNKFCCTASIIGPQHVLTAAHCFISKQAIQPKLEKVIIHSKFDELTFVNDLAIIKLAQPIFFTENVEAICLTSSTSEKDPNNNLHIVGWGHQNEAEYDEEGNERWRDPDVAPEMLREGLAQMRNEDECAKLLHDKLGLSLDGRVCMEIGHQNSEPGDSGGPLMQLTQNGTNWTQIGVSSISTLKKDSGVAILYTRVSRHCDWIEKNTDGEVKCL</sequence>
<dbReference type="SMART" id="SM00020">
    <property type="entry name" value="Tryp_SPc"/>
    <property type="match status" value="1"/>
</dbReference>
<dbReference type="InterPro" id="IPR043504">
    <property type="entry name" value="Peptidase_S1_PA_chymotrypsin"/>
</dbReference>
<dbReference type="InterPro" id="IPR001254">
    <property type="entry name" value="Trypsin_dom"/>
</dbReference>
<comment type="caution">
    <text evidence="5">The sequence shown here is derived from an EMBL/GenBank/DDBJ whole genome shotgun (WGS) entry which is preliminary data.</text>
</comment>
<dbReference type="EMBL" id="JBICBT010000180">
    <property type="protein sequence ID" value="KAL3121689.1"/>
    <property type="molecule type" value="Genomic_DNA"/>
</dbReference>
<gene>
    <name evidence="5" type="ORF">niasHT_006195</name>
</gene>
<dbReference type="InterPro" id="IPR051487">
    <property type="entry name" value="Ser/Thr_Proteases_Immune/Dev"/>
</dbReference>
<keyword evidence="6" id="KW-1185">Reference proteome</keyword>
<evidence type="ECO:0000256" key="2">
    <source>
        <dbReference type="ARBA" id="ARBA00024195"/>
    </source>
</evidence>
<dbReference type="GO" id="GO:0008236">
    <property type="term" value="F:serine-type peptidase activity"/>
    <property type="evidence" value="ECO:0007669"/>
    <property type="project" value="UniProtKB-KW"/>
</dbReference>
<name>A0ABD2M5I7_9BILA</name>
<dbReference type="PROSITE" id="PS00135">
    <property type="entry name" value="TRYPSIN_SER"/>
    <property type="match status" value="1"/>
</dbReference>
<evidence type="ECO:0000259" key="4">
    <source>
        <dbReference type="PROSITE" id="PS50240"/>
    </source>
</evidence>
<dbReference type="PANTHER" id="PTHR24256">
    <property type="entry name" value="TRYPTASE-RELATED"/>
    <property type="match status" value="1"/>
</dbReference>